<keyword evidence="1" id="KW-0812">Transmembrane</keyword>
<dbReference type="EMBL" id="LAZR01054524">
    <property type="protein sequence ID" value="KKK78357.1"/>
    <property type="molecule type" value="Genomic_DNA"/>
</dbReference>
<evidence type="ECO:0000256" key="1">
    <source>
        <dbReference type="SAM" id="Phobius"/>
    </source>
</evidence>
<feature type="transmembrane region" description="Helical" evidence="1">
    <location>
        <begin position="32"/>
        <end position="48"/>
    </location>
</feature>
<keyword evidence="1" id="KW-1133">Transmembrane helix</keyword>
<protein>
    <submittedName>
        <fullName evidence="2">Uncharacterized protein</fullName>
    </submittedName>
</protein>
<organism evidence="2">
    <name type="scientific">marine sediment metagenome</name>
    <dbReference type="NCBI Taxonomy" id="412755"/>
    <lineage>
        <taxon>unclassified sequences</taxon>
        <taxon>metagenomes</taxon>
        <taxon>ecological metagenomes</taxon>
    </lineage>
</organism>
<evidence type="ECO:0000313" key="2">
    <source>
        <dbReference type="EMBL" id="KKK78357.1"/>
    </source>
</evidence>
<gene>
    <name evidence="2" type="ORF">LCGC14_2844380</name>
</gene>
<sequence length="79" mass="9299">MKTVLLICWLTLIAFVCWSVYAIIWLPLKPGVVIFIGIFVLCIIWAGKGEIELRRYEKIDWYKRMGFCETACLLERDVK</sequence>
<accession>A0A0F8YAD5</accession>
<dbReference type="AlphaFoldDB" id="A0A0F8YAD5"/>
<comment type="caution">
    <text evidence="2">The sequence shown here is derived from an EMBL/GenBank/DDBJ whole genome shotgun (WGS) entry which is preliminary data.</text>
</comment>
<proteinExistence type="predicted"/>
<keyword evidence="1" id="KW-0472">Membrane</keyword>
<name>A0A0F8YAD5_9ZZZZ</name>
<reference evidence="2" key="1">
    <citation type="journal article" date="2015" name="Nature">
        <title>Complex archaea that bridge the gap between prokaryotes and eukaryotes.</title>
        <authorList>
            <person name="Spang A."/>
            <person name="Saw J.H."/>
            <person name="Jorgensen S.L."/>
            <person name="Zaremba-Niedzwiedzka K."/>
            <person name="Martijn J."/>
            <person name="Lind A.E."/>
            <person name="van Eijk R."/>
            <person name="Schleper C."/>
            <person name="Guy L."/>
            <person name="Ettema T.J."/>
        </authorList>
    </citation>
    <scope>NUCLEOTIDE SEQUENCE</scope>
</reference>